<dbReference type="EMBL" id="NVVJ01000018">
    <property type="protein sequence ID" value="PCJ25313.1"/>
    <property type="molecule type" value="Genomic_DNA"/>
</dbReference>
<gene>
    <name evidence="3" type="ORF">COA96_07510</name>
</gene>
<feature type="signal peptide" evidence="2">
    <location>
        <begin position="1"/>
        <end position="22"/>
    </location>
</feature>
<keyword evidence="1" id="KW-0175">Coiled coil</keyword>
<name>A0A2A5B1B5_9GAMM</name>
<keyword evidence="2" id="KW-0732">Signal</keyword>
<comment type="caution">
    <text evidence="3">The sequence shown here is derived from an EMBL/GenBank/DDBJ whole genome shotgun (WGS) entry which is preliminary data.</text>
</comment>
<dbReference type="Gene3D" id="2.40.160.10">
    <property type="entry name" value="Porin"/>
    <property type="match status" value="1"/>
</dbReference>
<organism evidence="3 4">
    <name type="scientific">SAR86 cluster bacterium</name>
    <dbReference type="NCBI Taxonomy" id="2030880"/>
    <lineage>
        <taxon>Bacteria</taxon>
        <taxon>Pseudomonadati</taxon>
        <taxon>Pseudomonadota</taxon>
        <taxon>Gammaproteobacteria</taxon>
        <taxon>SAR86 cluster</taxon>
    </lineage>
</organism>
<proteinExistence type="predicted"/>
<dbReference type="InterPro" id="IPR023614">
    <property type="entry name" value="Porin_dom_sf"/>
</dbReference>
<protein>
    <submittedName>
        <fullName evidence="3">Porin</fullName>
    </submittedName>
</protein>
<dbReference type="AlphaFoldDB" id="A0A2A5B1B5"/>
<evidence type="ECO:0000256" key="2">
    <source>
        <dbReference type="SAM" id="SignalP"/>
    </source>
</evidence>
<sequence>MIRTISTVIGSFYIIASATSFAAENVPSIEELWSIVQSQQAELEQLKQELERSRSQTQTVEVRMLENSQRIEAVGEVIDQPGRLRGNSWADRTTIGGYGEMLYNNETSSSSTKELDVQRFVLFASHRFSENLRFFSELEIEHSFINDDARSPGAVELEQAYIEWDYAPNHSVLAGMHLVPMGIINETHEPNTFYGVERNRVESRIIPSTYRVNGIKFAGQLGSGFSYDLDIHEGLFFESGNGGELSIRDSRQSGARAEMDSPAYTGRLRYTGIPGLELGISMQYQGDMTQDGSTRGNIGRDGVIDMQGNPVSDISGLLSEAHVTYRTGPWGFTALYAGWDIDNKIENVANNDLSNNGLGRNKQYGYYLQPSYQINSKLGSFLRLERTNERAGSNSGAAKNSATNRTVVGLNYWLADNVVLKFDYQFEDDDKDRDIDGFNLGLGWQF</sequence>
<dbReference type="SUPFAM" id="SSF56935">
    <property type="entry name" value="Porins"/>
    <property type="match status" value="1"/>
</dbReference>
<accession>A0A2A5B1B5</accession>
<reference evidence="4" key="1">
    <citation type="submission" date="2017-08" db="EMBL/GenBank/DDBJ databases">
        <title>A dynamic microbial community with high functional redundancy inhabits the cold, oxic subseafloor aquifer.</title>
        <authorList>
            <person name="Tully B.J."/>
            <person name="Wheat C.G."/>
            <person name="Glazer B.T."/>
            <person name="Huber J.A."/>
        </authorList>
    </citation>
    <scope>NUCLEOTIDE SEQUENCE [LARGE SCALE GENOMIC DNA]</scope>
</reference>
<evidence type="ECO:0000313" key="4">
    <source>
        <dbReference type="Proteomes" id="UP000218327"/>
    </source>
</evidence>
<feature type="chain" id="PRO_5012042979" evidence="2">
    <location>
        <begin position="23"/>
        <end position="446"/>
    </location>
</feature>
<feature type="coiled-coil region" evidence="1">
    <location>
        <begin position="29"/>
        <end position="63"/>
    </location>
</feature>
<dbReference type="Proteomes" id="UP000218327">
    <property type="component" value="Unassembled WGS sequence"/>
</dbReference>
<evidence type="ECO:0000256" key="1">
    <source>
        <dbReference type="SAM" id="Coils"/>
    </source>
</evidence>
<evidence type="ECO:0000313" key="3">
    <source>
        <dbReference type="EMBL" id="PCJ25313.1"/>
    </source>
</evidence>